<gene>
    <name evidence="1" type="ORF">ACFP2V_14740</name>
</gene>
<proteinExistence type="predicted"/>
<accession>A0ABW0XN99</accession>
<comment type="caution">
    <text evidence="1">The sequence shown here is derived from an EMBL/GenBank/DDBJ whole genome shotgun (WGS) entry which is preliminary data.</text>
</comment>
<evidence type="ECO:0000313" key="2">
    <source>
        <dbReference type="Proteomes" id="UP001596183"/>
    </source>
</evidence>
<sequence length="150" mass="16279">MARRTPGGRLVGGRHRLIERLGSGDSGDVGSRGIVQVRLTQGDRAPRSPMAQAQPEHVDWGTYDREVRTQCTRTSFQGHEAVLADTTGGPGEPPSRLVQLLIRTDDGRMCEMRELSVHMPKGGPGEKHGTAVFKSARDRLEIGAVRSSTP</sequence>
<dbReference type="RefSeq" id="WP_381211220.1">
    <property type="nucleotide sequence ID" value="NZ_JBHSPC010000037.1"/>
</dbReference>
<evidence type="ECO:0000313" key="1">
    <source>
        <dbReference type="EMBL" id="MFC5671328.1"/>
    </source>
</evidence>
<keyword evidence="2" id="KW-1185">Reference proteome</keyword>
<dbReference type="EMBL" id="JBHSPC010000037">
    <property type="protein sequence ID" value="MFC5671328.1"/>
    <property type="molecule type" value="Genomic_DNA"/>
</dbReference>
<reference evidence="2" key="1">
    <citation type="journal article" date="2019" name="Int. J. Syst. Evol. Microbiol.">
        <title>The Global Catalogue of Microorganisms (GCM) 10K type strain sequencing project: providing services to taxonomists for standard genome sequencing and annotation.</title>
        <authorList>
            <consortium name="The Broad Institute Genomics Platform"/>
            <consortium name="The Broad Institute Genome Sequencing Center for Infectious Disease"/>
            <person name="Wu L."/>
            <person name="Ma J."/>
        </authorList>
    </citation>
    <scope>NUCLEOTIDE SEQUENCE [LARGE SCALE GENOMIC DNA]</scope>
    <source>
        <strain evidence="2">JCM 13852</strain>
    </source>
</reference>
<organism evidence="1 2">
    <name type="scientific">Streptomyces incanus</name>
    <dbReference type="NCBI Taxonomy" id="887453"/>
    <lineage>
        <taxon>Bacteria</taxon>
        <taxon>Bacillati</taxon>
        <taxon>Actinomycetota</taxon>
        <taxon>Actinomycetes</taxon>
        <taxon>Kitasatosporales</taxon>
        <taxon>Streptomycetaceae</taxon>
        <taxon>Streptomyces</taxon>
    </lineage>
</organism>
<name>A0ABW0XN99_9ACTN</name>
<protein>
    <submittedName>
        <fullName evidence="1">Uncharacterized protein</fullName>
    </submittedName>
</protein>
<dbReference type="Proteomes" id="UP001596183">
    <property type="component" value="Unassembled WGS sequence"/>
</dbReference>